<sequence length="576" mass="62785">MDKYSSGRMKLFSSTAGFFTSAGNQFAGRNIARLFKKKAHGGVSFQFRILFAFTLLIVIVMGTLGAVTYWGGKQWLERYTDDRLLVSARNLSEKVDIFTTTVDKRELTRKAGYLLNAEANSFSSQGMQAQLQILDPQGKILLSSGQQDKGGFKLPGRLVATMLTRRSGLETVQMAGKQWRVAYQHIPGNNWTYVVGLAEKDYLQPISELRNLIVVVALASILATLIICAVGANKFAGPLNHLTGVMDRASKGDFTVRAGKLNAGREFSILGDRLNAMLYELGRLFGQFRDTAGELHETSRRMNRVADNQVKFALETEGGVEEMAATVENVTGQVMQAKQSSEEMMRLAGDGMLSLKTVVGKIGENRELISSTASAMHDLELQIQEIGKIVDIINNISRQTHLLSLNASIEAARAGMQGRGFAVVAEEVRRLAEETNQATAEVARIIDTIQEGSRLVTERVEEGLKVADQGVETVNLAEESLRQIDHAVAGTGEKIAAIASAAQEIILGTREAVQTVRLIAGTATNAETQVSARDIAAMAARLAAMADRMQQDLGRFNVDKQEGPEEEKINAELMPA</sequence>
<dbReference type="Pfam" id="PF08521">
    <property type="entry name" value="2CSK_N"/>
    <property type="match status" value="1"/>
</dbReference>
<dbReference type="SMART" id="SM00283">
    <property type="entry name" value="MA"/>
    <property type="match status" value="1"/>
</dbReference>
<dbReference type="PRINTS" id="PR00260">
    <property type="entry name" value="CHEMTRNSDUCR"/>
</dbReference>
<feature type="transmembrane region" description="Helical" evidence="4">
    <location>
        <begin position="212"/>
        <end position="232"/>
    </location>
</feature>
<dbReference type="InterPro" id="IPR003660">
    <property type="entry name" value="HAMP_dom"/>
</dbReference>
<feature type="domain" description="Methyl-accepting transducer" evidence="5">
    <location>
        <begin position="284"/>
        <end position="520"/>
    </location>
</feature>
<feature type="domain" description="HAMP" evidence="6">
    <location>
        <begin position="233"/>
        <end position="286"/>
    </location>
</feature>
<accession>A0A1B7LE45</accession>
<dbReference type="OrthoDB" id="1706317at2"/>
<dbReference type="RefSeq" id="WP_066668513.1">
    <property type="nucleotide sequence ID" value="NZ_LYVF01000164.1"/>
</dbReference>
<dbReference type="GO" id="GO:0007165">
    <property type="term" value="P:signal transduction"/>
    <property type="evidence" value="ECO:0007669"/>
    <property type="project" value="UniProtKB-KW"/>
</dbReference>
<dbReference type="GO" id="GO:0016020">
    <property type="term" value="C:membrane"/>
    <property type="evidence" value="ECO:0007669"/>
    <property type="project" value="InterPro"/>
</dbReference>
<dbReference type="InterPro" id="IPR004089">
    <property type="entry name" value="MCPsignal_dom"/>
</dbReference>
<dbReference type="Proteomes" id="UP000078532">
    <property type="component" value="Unassembled WGS sequence"/>
</dbReference>
<evidence type="ECO:0000313" key="7">
    <source>
        <dbReference type="EMBL" id="OAT81371.1"/>
    </source>
</evidence>
<dbReference type="SUPFAM" id="SSF58104">
    <property type="entry name" value="Methyl-accepting chemotaxis protein (MCP) signaling domain"/>
    <property type="match status" value="1"/>
</dbReference>
<dbReference type="InterPro" id="IPR013727">
    <property type="entry name" value="2CSK_N"/>
</dbReference>
<dbReference type="Gene3D" id="3.30.450.20">
    <property type="entry name" value="PAS domain"/>
    <property type="match status" value="1"/>
</dbReference>
<organism evidence="7 8">
    <name type="scientific">Desulfotomaculum copahuensis</name>
    <dbReference type="NCBI Taxonomy" id="1838280"/>
    <lineage>
        <taxon>Bacteria</taxon>
        <taxon>Bacillati</taxon>
        <taxon>Bacillota</taxon>
        <taxon>Clostridia</taxon>
        <taxon>Eubacteriales</taxon>
        <taxon>Desulfotomaculaceae</taxon>
        <taxon>Desulfotomaculum</taxon>
    </lineage>
</organism>
<keyword evidence="4" id="KW-0472">Membrane</keyword>
<dbReference type="GO" id="GO:0004888">
    <property type="term" value="F:transmembrane signaling receptor activity"/>
    <property type="evidence" value="ECO:0007669"/>
    <property type="project" value="InterPro"/>
</dbReference>
<keyword evidence="1 3" id="KW-0807">Transducer</keyword>
<evidence type="ECO:0000313" key="8">
    <source>
        <dbReference type="Proteomes" id="UP000078532"/>
    </source>
</evidence>
<dbReference type="PANTHER" id="PTHR32089:SF112">
    <property type="entry name" value="LYSOZYME-LIKE PROTEIN-RELATED"/>
    <property type="match status" value="1"/>
</dbReference>
<dbReference type="GO" id="GO:0006935">
    <property type="term" value="P:chemotaxis"/>
    <property type="evidence" value="ECO:0007669"/>
    <property type="project" value="InterPro"/>
</dbReference>
<dbReference type="PANTHER" id="PTHR32089">
    <property type="entry name" value="METHYL-ACCEPTING CHEMOTAXIS PROTEIN MCPB"/>
    <property type="match status" value="1"/>
</dbReference>
<protein>
    <recommendedName>
        <fullName evidence="9">Chemotaxis protein</fullName>
    </recommendedName>
</protein>
<proteinExistence type="inferred from homology"/>
<dbReference type="InterPro" id="IPR004090">
    <property type="entry name" value="Chemotax_Me-accpt_rcpt"/>
</dbReference>
<evidence type="ECO:0000259" key="6">
    <source>
        <dbReference type="PROSITE" id="PS50885"/>
    </source>
</evidence>
<dbReference type="Pfam" id="PF00015">
    <property type="entry name" value="MCPsignal"/>
    <property type="match status" value="1"/>
</dbReference>
<dbReference type="Gene3D" id="1.10.287.950">
    <property type="entry name" value="Methyl-accepting chemotaxis protein"/>
    <property type="match status" value="1"/>
</dbReference>
<evidence type="ECO:0000259" key="5">
    <source>
        <dbReference type="PROSITE" id="PS50111"/>
    </source>
</evidence>
<keyword evidence="4" id="KW-0812">Transmembrane</keyword>
<gene>
    <name evidence="7" type="ORF">A6M21_10860</name>
</gene>
<comment type="similarity">
    <text evidence="2">Belongs to the methyl-accepting chemotaxis (MCP) protein family.</text>
</comment>
<feature type="transmembrane region" description="Helical" evidence="4">
    <location>
        <begin position="47"/>
        <end position="70"/>
    </location>
</feature>
<evidence type="ECO:0000256" key="2">
    <source>
        <dbReference type="ARBA" id="ARBA00029447"/>
    </source>
</evidence>
<dbReference type="AlphaFoldDB" id="A0A1B7LE45"/>
<dbReference type="EMBL" id="LYVF01000164">
    <property type="protein sequence ID" value="OAT81371.1"/>
    <property type="molecule type" value="Genomic_DNA"/>
</dbReference>
<dbReference type="PROSITE" id="PS50111">
    <property type="entry name" value="CHEMOTAXIS_TRANSDUC_2"/>
    <property type="match status" value="1"/>
</dbReference>
<keyword evidence="4" id="KW-1133">Transmembrane helix</keyword>
<evidence type="ECO:0000256" key="4">
    <source>
        <dbReference type="SAM" id="Phobius"/>
    </source>
</evidence>
<dbReference type="STRING" id="1838280.A6M21_10860"/>
<comment type="caution">
    <text evidence="7">The sequence shown here is derived from an EMBL/GenBank/DDBJ whole genome shotgun (WGS) entry which is preliminary data.</text>
</comment>
<reference evidence="7 8" key="1">
    <citation type="submission" date="2016-04" db="EMBL/GenBank/DDBJ databases">
        <authorList>
            <person name="Evans L.H."/>
            <person name="Alamgir A."/>
            <person name="Owens N."/>
            <person name="Weber N.D."/>
            <person name="Virtaneva K."/>
            <person name="Barbian K."/>
            <person name="Babar A."/>
            <person name="Rosenke K."/>
        </authorList>
    </citation>
    <scope>NUCLEOTIDE SEQUENCE [LARGE SCALE GENOMIC DNA]</scope>
    <source>
        <strain evidence="7 8">LMa1</strain>
    </source>
</reference>
<keyword evidence="8" id="KW-1185">Reference proteome</keyword>
<name>A0A1B7LE45_9FIRM</name>
<evidence type="ECO:0000256" key="1">
    <source>
        <dbReference type="ARBA" id="ARBA00023224"/>
    </source>
</evidence>
<evidence type="ECO:0000256" key="3">
    <source>
        <dbReference type="PROSITE-ProRule" id="PRU00284"/>
    </source>
</evidence>
<dbReference type="PROSITE" id="PS50885">
    <property type="entry name" value="HAMP"/>
    <property type="match status" value="1"/>
</dbReference>
<evidence type="ECO:0008006" key="9">
    <source>
        <dbReference type="Google" id="ProtNLM"/>
    </source>
</evidence>
<dbReference type="CDD" id="cd11386">
    <property type="entry name" value="MCP_signal"/>
    <property type="match status" value="1"/>
</dbReference>